<sequence precursor="true">MKKKVSRSLIITLAAIFAAFIVTVVLVFSFKSGMDAPEKLAKAVLMRTYGATKQDYEDLNHALSQSQSRDDSQILLDYMHTVYGEQLTDNGYEKCIANRIISSASQIAYDENTDLKVSAIELQPTDALEGRRGYLFTVQAQTEKDVSNTFTFKGYIELVQEDGNWKVDIISPR</sequence>
<keyword evidence="3" id="KW-1185">Reference proteome</keyword>
<dbReference type="OrthoDB" id="9930423at2"/>
<evidence type="ECO:0000256" key="1">
    <source>
        <dbReference type="SAM" id="Phobius"/>
    </source>
</evidence>
<keyword evidence="1" id="KW-0812">Transmembrane</keyword>
<evidence type="ECO:0000313" key="3">
    <source>
        <dbReference type="Proteomes" id="UP000006053"/>
    </source>
</evidence>
<accession>I4A9B8</accession>
<keyword evidence="1" id="KW-0472">Membrane</keyword>
<dbReference type="AlphaFoldDB" id="I4A9B8"/>
<proteinExistence type="predicted"/>
<keyword evidence="1" id="KW-1133">Transmembrane helix</keyword>
<dbReference type="HOGENOM" id="CLU_1545143_0_0_9"/>
<protein>
    <submittedName>
        <fullName evidence="2">Uncharacterized protein</fullName>
    </submittedName>
</protein>
<evidence type="ECO:0000313" key="2">
    <source>
        <dbReference type="EMBL" id="AFM00553.1"/>
    </source>
</evidence>
<gene>
    <name evidence="2" type="ordered locus">Desde_2207</name>
</gene>
<organism evidence="2 3">
    <name type="scientific">Desulfitobacterium dehalogenans (strain ATCC 51507 / DSM 9161 / JW/IU-DC1)</name>
    <dbReference type="NCBI Taxonomy" id="756499"/>
    <lineage>
        <taxon>Bacteria</taxon>
        <taxon>Bacillati</taxon>
        <taxon>Bacillota</taxon>
        <taxon>Clostridia</taxon>
        <taxon>Eubacteriales</taxon>
        <taxon>Desulfitobacteriaceae</taxon>
        <taxon>Desulfitobacterium</taxon>
    </lineage>
</organism>
<dbReference type="KEGG" id="ddh:Desde_2207"/>
<dbReference type="EMBL" id="CP003348">
    <property type="protein sequence ID" value="AFM00553.1"/>
    <property type="molecule type" value="Genomic_DNA"/>
</dbReference>
<dbReference type="Proteomes" id="UP000006053">
    <property type="component" value="Chromosome"/>
</dbReference>
<reference evidence="3" key="1">
    <citation type="submission" date="2012-06" db="EMBL/GenBank/DDBJ databases">
        <title>Complete sequence of Desulfitobacterium dehalogenans ATCC 51507.</title>
        <authorList>
            <person name="Lucas S."/>
            <person name="Han J."/>
            <person name="Lapidus A."/>
            <person name="Cheng J.-F."/>
            <person name="Goodwin L."/>
            <person name="Pitluck S."/>
            <person name="Peters L."/>
            <person name="Ovchinnikova G."/>
            <person name="Teshima H."/>
            <person name="Detter J.C."/>
            <person name="Han C."/>
            <person name="Tapia R."/>
            <person name="Land M."/>
            <person name="Hauser L."/>
            <person name="Kyrpides N."/>
            <person name="Ivanova N."/>
            <person name="Pagani I."/>
            <person name="Kruse T."/>
            <person name="de Vos W.M."/>
            <person name="Smidt H."/>
            <person name="Woyke T."/>
        </authorList>
    </citation>
    <scope>NUCLEOTIDE SEQUENCE [LARGE SCALE GENOMIC DNA]</scope>
    <source>
        <strain evidence="3">ATCC 51507 / DSM 9161 / JW/IU-DC1</strain>
    </source>
</reference>
<name>I4A9B8_DESDJ</name>
<feature type="transmembrane region" description="Helical" evidence="1">
    <location>
        <begin position="9"/>
        <end position="30"/>
    </location>
</feature>
<reference evidence="2 3" key="2">
    <citation type="journal article" date="2015" name="J. Bacteriol.">
        <title>Genomic, proteomic, and biochemical analysis of the organohalide respiratory pathway in Desulfitobacterium dehalogenans.</title>
        <authorList>
            <person name="Kruse T."/>
            <person name="van de Pas B.A."/>
            <person name="Atteia A."/>
            <person name="Krab K."/>
            <person name="Hagen W.R."/>
            <person name="Goodwin L."/>
            <person name="Chain P."/>
            <person name="Boeren S."/>
            <person name="Maphosa F."/>
            <person name="Schraa G."/>
            <person name="de Vos W.M."/>
            <person name="van der Oost J."/>
            <person name="Smidt H."/>
            <person name="Stams A.J."/>
        </authorList>
    </citation>
    <scope>NUCLEOTIDE SEQUENCE [LARGE SCALE GENOMIC DNA]</scope>
    <source>
        <strain evidence="3">ATCC 51507 / DSM 9161 / JW/IU-DC1</strain>
    </source>
</reference>
<dbReference type="STRING" id="756499.Desde_2207"/>